<proteinExistence type="predicted"/>
<dbReference type="RefSeq" id="WP_281044476.1">
    <property type="nucleotide sequence ID" value="NZ_JARYGZ010000001.1"/>
</dbReference>
<evidence type="ECO:0000313" key="2">
    <source>
        <dbReference type="EMBL" id="MDH7639214.1"/>
    </source>
</evidence>
<dbReference type="Proteomes" id="UP001160625">
    <property type="component" value="Unassembled WGS sequence"/>
</dbReference>
<dbReference type="EMBL" id="JARYGZ010000001">
    <property type="protein sequence ID" value="MDH7639214.1"/>
    <property type="molecule type" value="Genomic_DNA"/>
</dbReference>
<protein>
    <submittedName>
        <fullName evidence="2">Uncharacterized protein</fullName>
    </submittedName>
</protein>
<accession>A0ABT6N384</accession>
<keyword evidence="1" id="KW-0175">Coiled coil</keyword>
<sequence>MDATASPTGIFDSFLALARAWTPIGMAPQWLDQPILPGWSLISVNETNSASPDTERAVVAKASYGRQLGRIMDAMGALIDERPASAGDKPTFDALKELAVEIEHAKRDAAKARIERLRSDLEMLSRGDPAEFERQKAMFGTLFT</sequence>
<feature type="coiled-coil region" evidence="1">
    <location>
        <begin position="95"/>
        <end position="127"/>
    </location>
</feature>
<name>A0ABT6N384_9SPHN</name>
<reference evidence="2" key="1">
    <citation type="submission" date="2023-04" db="EMBL/GenBank/DDBJ databases">
        <title>Sphingomonas sp. MAHUQ-71 isolated from rice field.</title>
        <authorList>
            <person name="Huq M.A."/>
        </authorList>
    </citation>
    <scope>NUCLEOTIDE SEQUENCE</scope>
    <source>
        <strain evidence="2">MAHUQ-71</strain>
    </source>
</reference>
<evidence type="ECO:0000313" key="3">
    <source>
        <dbReference type="Proteomes" id="UP001160625"/>
    </source>
</evidence>
<gene>
    <name evidence="2" type="ORF">QGN17_10775</name>
</gene>
<keyword evidence="3" id="KW-1185">Reference proteome</keyword>
<comment type="caution">
    <text evidence="2">The sequence shown here is derived from an EMBL/GenBank/DDBJ whole genome shotgun (WGS) entry which is preliminary data.</text>
</comment>
<organism evidence="2 3">
    <name type="scientific">Sphingomonas oryzagri</name>
    <dbReference type="NCBI Taxonomy" id="3042314"/>
    <lineage>
        <taxon>Bacteria</taxon>
        <taxon>Pseudomonadati</taxon>
        <taxon>Pseudomonadota</taxon>
        <taxon>Alphaproteobacteria</taxon>
        <taxon>Sphingomonadales</taxon>
        <taxon>Sphingomonadaceae</taxon>
        <taxon>Sphingomonas</taxon>
    </lineage>
</organism>
<evidence type="ECO:0000256" key="1">
    <source>
        <dbReference type="SAM" id="Coils"/>
    </source>
</evidence>